<accession>A0A2B7Z366</accession>
<keyword evidence="6 13" id="KW-0812">Transmembrane</keyword>
<dbReference type="InterPro" id="IPR051410">
    <property type="entry name" value="Ferric/Cupric_Reductase"/>
</dbReference>
<keyword evidence="5" id="KW-1003">Cell membrane</keyword>
<evidence type="ECO:0000256" key="8">
    <source>
        <dbReference type="ARBA" id="ARBA00022989"/>
    </source>
</evidence>
<keyword evidence="4" id="KW-0813">Transport</keyword>
<dbReference type="Proteomes" id="UP000224634">
    <property type="component" value="Unassembled WGS sequence"/>
</dbReference>
<dbReference type="EMBL" id="PDNA01000003">
    <property type="protein sequence ID" value="PGH27850.1"/>
    <property type="molecule type" value="Genomic_DNA"/>
</dbReference>
<dbReference type="InterPro" id="IPR013130">
    <property type="entry name" value="Fe3_Rdtase_TM_dom"/>
</dbReference>
<dbReference type="SFLD" id="SFLDG01168">
    <property type="entry name" value="Ferric_reductase_subgroup_(FRE"/>
    <property type="match status" value="1"/>
</dbReference>
<comment type="similarity">
    <text evidence="2">Belongs to the ferric reductase (FRE) family.</text>
</comment>
<evidence type="ECO:0000256" key="6">
    <source>
        <dbReference type="ARBA" id="ARBA00022692"/>
    </source>
</evidence>
<gene>
    <name evidence="15" type="ORF">AJ80_00400</name>
</gene>
<dbReference type="PANTHER" id="PTHR32361:SF3">
    <property type="entry name" value="REDUCTASE, PUTATIVE (AFU_ORTHOLOGUE AFUA_6G13750)-RELATED"/>
    <property type="match status" value="1"/>
</dbReference>
<proteinExistence type="inferred from homology"/>
<dbReference type="SUPFAM" id="SSF52343">
    <property type="entry name" value="Ferredoxin reductase-like, C-terminal NADP-linked domain"/>
    <property type="match status" value="1"/>
</dbReference>
<protein>
    <recommendedName>
        <fullName evidence="3">ferric-chelate reductase (NADPH)</fullName>
        <ecNumber evidence="3">1.16.1.9</ecNumber>
    </recommendedName>
</protein>
<comment type="catalytic activity">
    <reaction evidence="12">
        <text>2 a Fe(II)-siderophore + NADP(+) + H(+) = 2 a Fe(III)-siderophore + NADPH</text>
        <dbReference type="Rhea" id="RHEA:28795"/>
        <dbReference type="Rhea" id="RHEA-COMP:11342"/>
        <dbReference type="Rhea" id="RHEA-COMP:11344"/>
        <dbReference type="ChEBI" id="CHEBI:15378"/>
        <dbReference type="ChEBI" id="CHEBI:29033"/>
        <dbReference type="ChEBI" id="CHEBI:29034"/>
        <dbReference type="ChEBI" id="CHEBI:57783"/>
        <dbReference type="ChEBI" id="CHEBI:58349"/>
        <dbReference type="EC" id="1.16.1.9"/>
    </reaction>
</comment>
<evidence type="ECO:0000256" key="7">
    <source>
        <dbReference type="ARBA" id="ARBA00022982"/>
    </source>
</evidence>
<feature type="transmembrane region" description="Helical" evidence="13">
    <location>
        <begin position="251"/>
        <end position="274"/>
    </location>
</feature>
<feature type="transmembrane region" description="Helical" evidence="13">
    <location>
        <begin position="286"/>
        <end position="306"/>
    </location>
</feature>
<dbReference type="Pfam" id="PF01794">
    <property type="entry name" value="Ferric_reduct"/>
    <property type="match status" value="1"/>
</dbReference>
<evidence type="ECO:0000256" key="13">
    <source>
        <dbReference type="SAM" id="Phobius"/>
    </source>
</evidence>
<dbReference type="PANTHER" id="PTHR32361">
    <property type="entry name" value="FERRIC/CUPRIC REDUCTASE TRANSMEMBRANE COMPONENT"/>
    <property type="match status" value="1"/>
</dbReference>
<dbReference type="GO" id="GO:0005886">
    <property type="term" value="C:plasma membrane"/>
    <property type="evidence" value="ECO:0007669"/>
    <property type="project" value="UniProtKB-SubCell"/>
</dbReference>
<dbReference type="EC" id="1.16.1.9" evidence="3"/>
<comment type="subcellular location">
    <subcellularLocation>
        <location evidence="1">Cell membrane</location>
        <topology evidence="1">Multi-pass membrane protein</topology>
    </subcellularLocation>
</comment>
<dbReference type="InterPro" id="IPR013112">
    <property type="entry name" value="FAD-bd_8"/>
</dbReference>
<keyword evidence="8 13" id="KW-1133">Transmembrane helix</keyword>
<dbReference type="InterPro" id="IPR017927">
    <property type="entry name" value="FAD-bd_FR_type"/>
</dbReference>
<name>A0A2B7Z366_POLH7</name>
<feature type="transmembrane region" description="Helical" evidence="13">
    <location>
        <begin position="55"/>
        <end position="78"/>
    </location>
</feature>
<evidence type="ECO:0000256" key="12">
    <source>
        <dbReference type="ARBA" id="ARBA00048483"/>
    </source>
</evidence>
<dbReference type="Pfam" id="PF08030">
    <property type="entry name" value="NAD_binding_6"/>
    <property type="match status" value="1"/>
</dbReference>
<evidence type="ECO:0000256" key="9">
    <source>
        <dbReference type="ARBA" id="ARBA00023002"/>
    </source>
</evidence>
<dbReference type="PROSITE" id="PS51384">
    <property type="entry name" value="FAD_FR"/>
    <property type="match status" value="1"/>
</dbReference>
<dbReference type="OrthoDB" id="167398at2759"/>
<dbReference type="AlphaFoldDB" id="A0A2B7Z366"/>
<dbReference type="InterPro" id="IPR013121">
    <property type="entry name" value="Fe_red_NAD-bd_6"/>
</dbReference>
<dbReference type="GO" id="GO:0006826">
    <property type="term" value="P:iron ion transport"/>
    <property type="evidence" value="ECO:0007669"/>
    <property type="project" value="TreeGrafter"/>
</dbReference>
<evidence type="ECO:0000259" key="14">
    <source>
        <dbReference type="PROSITE" id="PS51384"/>
    </source>
</evidence>
<dbReference type="GO" id="GO:0006879">
    <property type="term" value="P:intracellular iron ion homeostasis"/>
    <property type="evidence" value="ECO:0007669"/>
    <property type="project" value="TreeGrafter"/>
</dbReference>
<dbReference type="Gene3D" id="3.40.50.80">
    <property type="entry name" value="Nucleotide-binding domain of ferredoxin-NADP reductase (FNR) module"/>
    <property type="match status" value="1"/>
</dbReference>
<sequence length="661" mass="73643">MEPSLTIFRRHIQDHDAAESVKPHWGYASRVVPCVNDPGSCEYLDAVYWMHDVTMLYTFIMWAVIGGILLIIVAFRVLTPRRPSVSKPELEGQVNKGQSTYARAWSTVSAFFRRWLLPESFVSFFGHVTRLQVVLLAGILAYLLIFSLVGIVYKTWVTPVKDSTLYNTRVGMAGFANRVGALAYALTPLTVALSTRENLLSLITGIPYQHFNFLHRWTGRIIFVQSCLHTLVWTIIEGKLYQPQPKVYVEWIVQVYMVFGIIAQILISFLYVFSIKRVVNWTGHEFFRKSHYIAGILYLGACWGHWDKLACWMIASIGVLFLDRGFRLLRTLIIHFKIKDAENGVGFRAAQSSIVSFDDGDNGTVVRLDFSHRHAAWKPGQHFFLCFPELSVWQSHPFTPVSLPMKNSAEQRHAYIVRCLNGETARLSELAARTSQTTTPVILTGPFGGGVLDPSARNILAIAGGTGISFALPLALAAVRDLDHPGRLVELVWIIKRACNIRWIEEELDELLLATEVSTSNTTTTTTTTTTAPTSSVSIRIFITRESTDSDSATKDVENISPTDEKLPTTTTMTSIDSLSKRENVHITYLTDHHPSTSEIVQGFIGERAAASGGKTQVVASGPPELGHDLRASVAEANDAGKAWRGEGGGDVGLYWDNRFF</sequence>
<keyword evidence="9" id="KW-0560">Oxidoreductase</keyword>
<evidence type="ECO:0000256" key="2">
    <source>
        <dbReference type="ARBA" id="ARBA00006278"/>
    </source>
</evidence>
<dbReference type="Pfam" id="PF08022">
    <property type="entry name" value="FAD_binding_8"/>
    <property type="match status" value="1"/>
</dbReference>
<keyword evidence="16" id="KW-1185">Reference proteome</keyword>
<dbReference type="GO" id="GO:0052851">
    <property type="term" value="F:ferric-chelate reductase (NADPH) activity"/>
    <property type="evidence" value="ECO:0007669"/>
    <property type="project" value="UniProtKB-EC"/>
</dbReference>
<dbReference type="CDD" id="cd06186">
    <property type="entry name" value="NOX_Duox_like_FAD_NADP"/>
    <property type="match status" value="1"/>
</dbReference>
<keyword evidence="7" id="KW-0249">Electron transport</keyword>
<evidence type="ECO:0000313" key="16">
    <source>
        <dbReference type="Proteomes" id="UP000224634"/>
    </source>
</evidence>
<feature type="transmembrane region" description="Helical" evidence="13">
    <location>
        <begin position="133"/>
        <end position="155"/>
    </location>
</feature>
<reference evidence="15 16" key="1">
    <citation type="submission" date="2017-10" db="EMBL/GenBank/DDBJ databases">
        <title>Comparative genomics in systemic dimorphic fungi from Ajellomycetaceae.</title>
        <authorList>
            <person name="Munoz J.F."/>
            <person name="Mcewen J.G."/>
            <person name="Clay O.K."/>
            <person name="Cuomo C.A."/>
        </authorList>
    </citation>
    <scope>NUCLEOTIDE SEQUENCE [LARGE SCALE GENOMIC DNA]</scope>
    <source>
        <strain evidence="15 16">UAMH7299</strain>
    </source>
</reference>
<feature type="transmembrane region" description="Helical" evidence="13">
    <location>
        <begin position="175"/>
        <end position="196"/>
    </location>
</feature>
<evidence type="ECO:0000256" key="10">
    <source>
        <dbReference type="ARBA" id="ARBA00023065"/>
    </source>
</evidence>
<comment type="caution">
    <text evidence="15">The sequence shown here is derived from an EMBL/GenBank/DDBJ whole genome shotgun (WGS) entry which is preliminary data.</text>
</comment>
<evidence type="ECO:0000256" key="4">
    <source>
        <dbReference type="ARBA" id="ARBA00022448"/>
    </source>
</evidence>
<dbReference type="InterPro" id="IPR039261">
    <property type="entry name" value="FNR_nucleotide-bd"/>
</dbReference>
<dbReference type="GO" id="GO:0015677">
    <property type="term" value="P:copper ion import"/>
    <property type="evidence" value="ECO:0007669"/>
    <property type="project" value="TreeGrafter"/>
</dbReference>
<organism evidence="15 16">
    <name type="scientific">Polytolypa hystricis (strain UAMH7299)</name>
    <dbReference type="NCBI Taxonomy" id="1447883"/>
    <lineage>
        <taxon>Eukaryota</taxon>
        <taxon>Fungi</taxon>
        <taxon>Dikarya</taxon>
        <taxon>Ascomycota</taxon>
        <taxon>Pezizomycotina</taxon>
        <taxon>Eurotiomycetes</taxon>
        <taxon>Eurotiomycetidae</taxon>
        <taxon>Onygenales</taxon>
        <taxon>Onygenales incertae sedis</taxon>
        <taxon>Polytolypa</taxon>
    </lineage>
</organism>
<dbReference type="InterPro" id="IPR017938">
    <property type="entry name" value="Riboflavin_synthase-like_b-brl"/>
</dbReference>
<dbReference type="STRING" id="1447883.A0A2B7Z366"/>
<feature type="domain" description="FAD-binding FR-type" evidence="14">
    <location>
        <begin position="347"/>
        <end position="453"/>
    </location>
</feature>
<evidence type="ECO:0000256" key="11">
    <source>
        <dbReference type="ARBA" id="ARBA00023136"/>
    </source>
</evidence>
<keyword evidence="11 13" id="KW-0472">Membrane</keyword>
<evidence type="ECO:0000256" key="5">
    <source>
        <dbReference type="ARBA" id="ARBA00022475"/>
    </source>
</evidence>
<keyword evidence="10" id="KW-0406">Ion transport</keyword>
<evidence type="ECO:0000256" key="1">
    <source>
        <dbReference type="ARBA" id="ARBA00004651"/>
    </source>
</evidence>
<dbReference type="SUPFAM" id="SSF63380">
    <property type="entry name" value="Riboflavin synthase domain-like"/>
    <property type="match status" value="1"/>
</dbReference>
<evidence type="ECO:0000256" key="3">
    <source>
        <dbReference type="ARBA" id="ARBA00012668"/>
    </source>
</evidence>
<dbReference type="SFLD" id="SFLDS00052">
    <property type="entry name" value="Ferric_Reductase_Domain"/>
    <property type="match status" value="1"/>
</dbReference>
<evidence type="ECO:0000313" key="15">
    <source>
        <dbReference type="EMBL" id="PGH27850.1"/>
    </source>
</evidence>